<dbReference type="AlphaFoldDB" id="A0A178Z9Y7"/>
<proteinExistence type="inferred from homology"/>
<evidence type="ECO:0000256" key="1">
    <source>
        <dbReference type="ARBA" id="ARBA00005964"/>
    </source>
</evidence>
<dbReference type="InterPro" id="IPR002018">
    <property type="entry name" value="CarbesteraseB"/>
</dbReference>
<dbReference type="PANTHER" id="PTHR43142">
    <property type="entry name" value="CARBOXYLIC ESTER HYDROLASE"/>
    <property type="match status" value="1"/>
</dbReference>
<evidence type="ECO:0000313" key="5">
    <source>
        <dbReference type="EMBL" id="OAP56587.1"/>
    </source>
</evidence>
<evidence type="ECO:0000313" key="6">
    <source>
        <dbReference type="Proteomes" id="UP000078343"/>
    </source>
</evidence>
<organism evidence="5 6">
    <name type="scientific">Fonsecaea erecta</name>
    <dbReference type="NCBI Taxonomy" id="1367422"/>
    <lineage>
        <taxon>Eukaryota</taxon>
        <taxon>Fungi</taxon>
        <taxon>Dikarya</taxon>
        <taxon>Ascomycota</taxon>
        <taxon>Pezizomycotina</taxon>
        <taxon>Eurotiomycetes</taxon>
        <taxon>Chaetothyriomycetidae</taxon>
        <taxon>Chaetothyriales</taxon>
        <taxon>Herpotrichiellaceae</taxon>
        <taxon>Fonsecaea</taxon>
    </lineage>
</organism>
<keyword evidence="6" id="KW-1185">Reference proteome</keyword>
<protein>
    <recommendedName>
        <fullName evidence="3">Carboxylic ester hydrolase</fullName>
        <ecNumber evidence="3">3.1.1.-</ecNumber>
    </recommendedName>
</protein>
<dbReference type="InterPro" id="IPR019826">
    <property type="entry name" value="Carboxylesterase_B_AS"/>
</dbReference>
<dbReference type="OrthoDB" id="3200163at2759"/>
<comment type="caution">
    <text evidence="5">The sequence shown here is derived from an EMBL/GenBank/DDBJ whole genome shotgun (WGS) entry which is preliminary data.</text>
</comment>
<name>A0A178Z9Y7_9EURO</name>
<dbReference type="Pfam" id="PF00135">
    <property type="entry name" value="COesterase"/>
    <property type="match status" value="1"/>
</dbReference>
<dbReference type="Gene3D" id="3.40.50.1820">
    <property type="entry name" value="alpha/beta hydrolase"/>
    <property type="match status" value="1"/>
</dbReference>
<feature type="domain" description="Carboxylesterase type B" evidence="4">
    <location>
        <begin position="28"/>
        <end position="245"/>
    </location>
</feature>
<evidence type="ECO:0000256" key="3">
    <source>
        <dbReference type="RuleBase" id="RU361235"/>
    </source>
</evidence>
<reference evidence="5 6" key="1">
    <citation type="submission" date="2016-04" db="EMBL/GenBank/DDBJ databases">
        <title>Draft genome of Fonsecaea erecta CBS 125763.</title>
        <authorList>
            <person name="Weiss V.A."/>
            <person name="Vicente V.A."/>
            <person name="Raittz R.T."/>
            <person name="Moreno L.F."/>
            <person name="De Souza E.M."/>
            <person name="Pedrosa F.O."/>
            <person name="Steffens M.B."/>
            <person name="Faoro H."/>
            <person name="Tadra-Sfeir M.Z."/>
            <person name="Najafzadeh M.J."/>
            <person name="Felipe M.S."/>
            <person name="Teixeira M."/>
            <person name="Sun J."/>
            <person name="Xi L."/>
            <person name="Gomes R."/>
            <person name="De Azevedo C.M."/>
            <person name="Salgado C.G."/>
            <person name="Da Silva M.B."/>
            <person name="Nascimento M.F."/>
            <person name="Queiroz-Telles F."/>
            <person name="Attili D.S."/>
            <person name="Gorbushina A."/>
        </authorList>
    </citation>
    <scope>NUCLEOTIDE SEQUENCE [LARGE SCALE GENOMIC DNA]</scope>
    <source>
        <strain evidence="5 6">CBS 125763</strain>
    </source>
</reference>
<dbReference type="ESTHER" id="9euro-a0a178z9y7">
    <property type="family name" value="Fungal_carboxylesterase_lipase"/>
</dbReference>
<dbReference type="STRING" id="1367422.A0A178Z9Y7"/>
<sequence length="533" mass="58886">MSSQHHRLYHRTLCTYLRPATYETPSSSGKKVTISQYRGIPFGKISARFEPSNFLDSYDVKELDCTKFGPRCPQNKVDVGELLRVPKVNGRLDLGADEDEDELRCLNLVVTVPDGVKPGDCVPVMVWIHGGGLMVTYASVQSGICDPSLLVADSARLGKPIIVVSINYRLNIFGFGDLSDNSYNLGLEDQALAINWISKHIGGFGGDPNQVTLAGESAGAFCVHALSILGVPIRRAILQSGTLYTSPPQPFSLGKSVIEQLEKRVRDKTGLSLRRAPISSLLTEVQTIQPRWNHAGPILRDWINKEERIEALLIGDCQNDGIIWRKGIEACGATEIVSAFDACPRGQDLMEAYNIHPDRLSTARLGALDFLTDVRFAWGIDEICVRWVKRGRSVYRYFMDEPNPWQASVGATHAVDLVFLFGGQNLKFRPSAEKVGEEMRSRWITFINGKSPWASVGGTEVQAIHTNELRDEGGADSGPVFAFGPFGRCELLQGSEVELRRRRIQWKLLREIGFDAINAVATRLGSGRSGLDN</sequence>
<comment type="similarity">
    <text evidence="1 3">Belongs to the type-B carboxylesterase/lipase family.</text>
</comment>
<gene>
    <name evidence="5" type="ORF">AYL99_08699</name>
</gene>
<dbReference type="GO" id="GO:0016787">
    <property type="term" value="F:hydrolase activity"/>
    <property type="evidence" value="ECO:0007669"/>
    <property type="project" value="UniProtKB-KW"/>
</dbReference>
<dbReference type="Proteomes" id="UP000078343">
    <property type="component" value="Unassembled WGS sequence"/>
</dbReference>
<dbReference type="GeneID" id="30012867"/>
<evidence type="ECO:0000259" key="4">
    <source>
        <dbReference type="Pfam" id="PF00135"/>
    </source>
</evidence>
<dbReference type="PROSITE" id="PS00122">
    <property type="entry name" value="CARBOXYLESTERASE_B_1"/>
    <property type="match status" value="1"/>
</dbReference>
<dbReference type="SUPFAM" id="SSF53474">
    <property type="entry name" value="alpha/beta-Hydrolases"/>
    <property type="match status" value="1"/>
</dbReference>
<dbReference type="InterPro" id="IPR029058">
    <property type="entry name" value="AB_hydrolase_fold"/>
</dbReference>
<keyword evidence="2 3" id="KW-0378">Hydrolase</keyword>
<dbReference type="PANTHER" id="PTHR43142:SF5">
    <property type="entry name" value="CARBOXYLIC ESTER HYDROLASE"/>
    <property type="match status" value="1"/>
</dbReference>
<dbReference type="RefSeq" id="XP_018689954.1">
    <property type="nucleotide sequence ID" value="XM_018840207.1"/>
</dbReference>
<dbReference type="EMBL" id="LVYI01000008">
    <property type="protein sequence ID" value="OAP56587.1"/>
    <property type="molecule type" value="Genomic_DNA"/>
</dbReference>
<evidence type="ECO:0000256" key="2">
    <source>
        <dbReference type="ARBA" id="ARBA00022801"/>
    </source>
</evidence>
<accession>A0A178Z9Y7</accession>
<dbReference type="EC" id="3.1.1.-" evidence="3"/>